<proteinExistence type="inferred from homology"/>
<dbReference type="Gene3D" id="3.40.50.720">
    <property type="entry name" value="NAD(P)-binding Rossmann-like Domain"/>
    <property type="match status" value="1"/>
</dbReference>
<dbReference type="GO" id="GO:0004074">
    <property type="term" value="F:biliverdin reductase [NAD(P)H] activity"/>
    <property type="evidence" value="ECO:0007669"/>
    <property type="project" value="TreeGrafter"/>
</dbReference>
<keyword evidence="3" id="KW-1185">Reference proteome</keyword>
<dbReference type="OrthoDB" id="63935at2759"/>
<dbReference type="PANTHER" id="PTHR43355:SF2">
    <property type="entry name" value="FLAVIN REDUCTASE (NADPH)"/>
    <property type="match status" value="1"/>
</dbReference>
<dbReference type="SUPFAM" id="SSF51735">
    <property type="entry name" value="NAD(P)-binding Rossmann-fold domains"/>
    <property type="match status" value="1"/>
</dbReference>
<comment type="similarity">
    <text evidence="1">Belongs to the avfA family.</text>
</comment>
<name>A0A5M3N2H1_CONPW</name>
<gene>
    <name evidence="2" type="ORF">CONPUDRAFT_48791</name>
</gene>
<dbReference type="GeneID" id="19207295"/>
<comment type="caution">
    <text evidence="2">The sequence shown here is derived from an EMBL/GenBank/DDBJ whole genome shotgun (WGS) entry which is preliminary data.</text>
</comment>
<dbReference type="RefSeq" id="XP_007764103.1">
    <property type="nucleotide sequence ID" value="XM_007765913.1"/>
</dbReference>
<evidence type="ECO:0008006" key="4">
    <source>
        <dbReference type="Google" id="ProtNLM"/>
    </source>
</evidence>
<dbReference type="Proteomes" id="UP000053558">
    <property type="component" value="Unassembled WGS sequence"/>
</dbReference>
<protein>
    <recommendedName>
        <fullName evidence="4">NAD(P)-binding domain-containing protein</fullName>
    </recommendedName>
</protein>
<dbReference type="PANTHER" id="PTHR43355">
    <property type="entry name" value="FLAVIN REDUCTASE (NADPH)"/>
    <property type="match status" value="1"/>
</dbReference>
<dbReference type="OMA" id="RVLAHCM"/>
<dbReference type="EMBL" id="JH711574">
    <property type="protein sequence ID" value="EIW85579.1"/>
    <property type="molecule type" value="Genomic_DNA"/>
</dbReference>
<accession>A0A5M3N2H1</accession>
<reference evidence="3" key="1">
    <citation type="journal article" date="2012" name="Science">
        <title>The Paleozoic origin of enzymatic lignin decomposition reconstructed from 31 fungal genomes.</title>
        <authorList>
            <person name="Floudas D."/>
            <person name="Binder M."/>
            <person name="Riley R."/>
            <person name="Barry K."/>
            <person name="Blanchette R.A."/>
            <person name="Henrissat B."/>
            <person name="Martinez A.T."/>
            <person name="Otillar R."/>
            <person name="Spatafora J.W."/>
            <person name="Yadav J.S."/>
            <person name="Aerts A."/>
            <person name="Benoit I."/>
            <person name="Boyd A."/>
            <person name="Carlson A."/>
            <person name="Copeland A."/>
            <person name="Coutinho P.M."/>
            <person name="de Vries R.P."/>
            <person name="Ferreira P."/>
            <person name="Findley K."/>
            <person name="Foster B."/>
            <person name="Gaskell J."/>
            <person name="Glotzer D."/>
            <person name="Gorecki P."/>
            <person name="Heitman J."/>
            <person name="Hesse C."/>
            <person name="Hori C."/>
            <person name="Igarashi K."/>
            <person name="Jurgens J.A."/>
            <person name="Kallen N."/>
            <person name="Kersten P."/>
            <person name="Kohler A."/>
            <person name="Kuees U."/>
            <person name="Kumar T.K.A."/>
            <person name="Kuo A."/>
            <person name="LaButti K."/>
            <person name="Larrondo L.F."/>
            <person name="Lindquist E."/>
            <person name="Ling A."/>
            <person name="Lombard V."/>
            <person name="Lucas S."/>
            <person name="Lundell T."/>
            <person name="Martin R."/>
            <person name="McLaughlin D.J."/>
            <person name="Morgenstern I."/>
            <person name="Morin E."/>
            <person name="Murat C."/>
            <person name="Nagy L.G."/>
            <person name="Nolan M."/>
            <person name="Ohm R.A."/>
            <person name="Patyshakuliyeva A."/>
            <person name="Rokas A."/>
            <person name="Ruiz-Duenas F.J."/>
            <person name="Sabat G."/>
            <person name="Salamov A."/>
            <person name="Samejima M."/>
            <person name="Schmutz J."/>
            <person name="Slot J.C."/>
            <person name="St John F."/>
            <person name="Stenlid J."/>
            <person name="Sun H."/>
            <person name="Sun S."/>
            <person name="Syed K."/>
            <person name="Tsang A."/>
            <person name="Wiebenga A."/>
            <person name="Young D."/>
            <person name="Pisabarro A."/>
            <person name="Eastwood D.C."/>
            <person name="Martin F."/>
            <person name="Cullen D."/>
            <person name="Grigoriev I.V."/>
            <person name="Hibbett D.S."/>
        </authorList>
    </citation>
    <scope>NUCLEOTIDE SEQUENCE [LARGE SCALE GENOMIC DNA]</scope>
    <source>
        <strain evidence="3">RWD-64-598 SS2</strain>
    </source>
</reference>
<dbReference type="GO" id="GO:0042602">
    <property type="term" value="F:riboflavin reductase (NADPH) activity"/>
    <property type="evidence" value="ECO:0007669"/>
    <property type="project" value="TreeGrafter"/>
</dbReference>
<evidence type="ECO:0000256" key="1">
    <source>
        <dbReference type="ARBA" id="ARBA00038376"/>
    </source>
</evidence>
<sequence>MSKVLAIGASRNIGYYSSLRLLELGYTVTFLLRKPECFDQDEAVTRFVKDGKARLIKGDALVKADVQRAWAEAAKGGDDKTVDFMLFTVGGTPSFKLTKGFVIEPPNLVTQSLLNVLETLPADSPDVKLLTISSTGLTRESHDALPCALKPLYGYALAAPHKDKCGAEEILAHAAGWKWDVQDSAGEEILGAGWTRRVPEPAALKRLVVIRPALLTDGECVADKPQKQPGKEAYRVKQGDIDSSWTISRKDVAHFMVEKVIKNWDEWEGKRVSIAY</sequence>
<dbReference type="KEGG" id="cput:CONPUDRAFT_48791"/>
<organism evidence="2 3">
    <name type="scientific">Coniophora puteana (strain RWD-64-598)</name>
    <name type="common">Brown rot fungus</name>
    <dbReference type="NCBI Taxonomy" id="741705"/>
    <lineage>
        <taxon>Eukaryota</taxon>
        <taxon>Fungi</taxon>
        <taxon>Dikarya</taxon>
        <taxon>Basidiomycota</taxon>
        <taxon>Agaricomycotina</taxon>
        <taxon>Agaricomycetes</taxon>
        <taxon>Agaricomycetidae</taxon>
        <taxon>Boletales</taxon>
        <taxon>Coniophorineae</taxon>
        <taxon>Coniophoraceae</taxon>
        <taxon>Coniophora</taxon>
    </lineage>
</organism>
<dbReference type="InterPro" id="IPR051606">
    <property type="entry name" value="Polyketide_Oxido-like"/>
</dbReference>
<dbReference type="InterPro" id="IPR036291">
    <property type="entry name" value="NAD(P)-bd_dom_sf"/>
</dbReference>
<evidence type="ECO:0000313" key="3">
    <source>
        <dbReference type="Proteomes" id="UP000053558"/>
    </source>
</evidence>
<dbReference type="AlphaFoldDB" id="A0A5M3N2H1"/>
<evidence type="ECO:0000313" key="2">
    <source>
        <dbReference type="EMBL" id="EIW85579.1"/>
    </source>
</evidence>